<dbReference type="AlphaFoldDB" id="A0AAU6U224"/>
<comment type="similarity">
    <text evidence="1 2">Belongs to the dTDP-4-dehydrorhamnose reductase family.</text>
</comment>
<organism evidence="4">
    <name type="scientific">bacterium 19CA06SA08-2</name>
    <dbReference type="NCBI Taxonomy" id="2920658"/>
    <lineage>
        <taxon>Bacteria</taxon>
    </lineage>
</organism>
<dbReference type="CDD" id="cd05254">
    <property type="entry name" value="dTDP_HR_like_SDR_e"/>
    <property type="match status" value="1"/>
</dbReference>
<evidence type="ECO:0000259" key="3">
    <source>
        <dbReference type="Pfam" id="PF04321"/>
    </source>
</evidence>
<dbReference type="EMBL" id="CP095353">
    <property type="protein sequence ID" value="XAG68049.1"/>
    <property type="molecule type" value="Genomic_DNA"/>
</dbReference>
<dbReference type="SUPFAM" id="SSF51735">
    <property type="entry name" value="NAD(P)-binding Rossmann-fold domains"/>
    <property type="match status" value="1"/>
</dbReference>
<dbReference type="Gene3D" id="3.40.50.720">
    <property type="entry name" value="NAD(P)-binding Rossmann-like Domain"/>
    <property type="match status" value="1"/>
</dbReference>
<dbReference type="GO" id="GO:0008831">
    <property type="term" value="F:dTDP-4-dehydrorhamnose reductase activity"/>
    <property type="evidence" value="ECO:0007669"/>
    <property type="project" value="UniProtKB-EC"/>
</dbReference>
<dbReference type="NCBIfam" id="TIGR01214">
    <property type="entry name" value="rmlD"/>
    <property type="match status" value="1"/>
</dbReference>
<reference evidence="4" key="1">
    <citation type="submission" date="2022-03" db="EMBL/GenBank/DDBJ databases">
        <title>Sea Food Isolates.</title>
        <authorList>
            <person name="Li c."/>
        </authorList>
    </citation>
    <scope>NUCLEOTIDE SEQUENCE</scope>
    <source>
        <strain evidence="4">19CA06SA08-2</strain>
    </source>
</reference>
<dbReference type="InterPro" id="IPR036291">
    <property type="entry name" value="NAD(P)-bd_dom_sf"/>
</dbReference>
<dbReference type="InterPro" id="IPR029903">
    <property type="entry name" value="RmlD-like-bd"/>
</dbReference>
<proteinExistence type="inferred from homology"/>
<name>A0AAU6U224_UNCXX</name>
<evidence type="ECO:0000256" key="1">
    <source>
        <dbReference type="ARBA" id="ARBA00010944"/>
    </source>
</evidence>
<dbReference type="EC" id="1.1.1.133" evidence="2"/>
<dbReference type="GO" id="GO:0019305">
    <property type="term" value="P:dTDP-rhamnose biosynthetic process"/>
    <property type="evidence" value="ECO:0007669"/>
    <property type="project" value="TreeGrafter"/>
</dbReference>
<keyword evidence="2 4" id="KW-0560">Oxidoreductase</keyword>
<accession>A0AAU6U224</accession>
<keyword evidence="2" id="KW-0521">NADP</keyword>
<evidence type="ECO:0000256" key="2">
    <source>
        <dbReference type="RuleBase" id="RU364082"/>
    </source>
</evidence>
<dbReference type="PANTHER" id="PTHR10491">
    <property type="entry name" value="DTDP-4-DEHYDRORHAMNOSE REDUCTASE"/>
    <property type="match status" value="1"/>
</dbReference>
<protein>
    <recommendedName>
        <fullName evidence="2">dTDP-4-dehydrorhamnose reductase</fullName>
        <ecNumber evidence="2">1.1.1.133</ecNumber>
    </recommendedName>
</protein>
<dbReference type="GO" id="GO:0005829">
    <property type="term" value="C:cytosol"/>
    <property type="evidence" value="ECO:0007669"/>
    <property type="project" value="TreeGrafter"/>
</dbReference>
<dbReference type="Pfam" id="PF04321">
    <property type="entry name" value="RmlD_sub_bind"/>
    <property type="match status" value="1"/>
</dbReference>
<feature type="domain" description="RmlD-like substrate binding" evidence="3">
    <location>
        <begin position="5"/>
        <end position="292"/>
    </location>
</feature>
<dbReference type="PANTHER" id="PTHR10491:SF4">
    <property type="entry name" value="METHIONINE ADENOSYLTRANSFERASE 2 SUBUNIT BETA"/>
    <property type="match status" value="1"/>
</dbReference>
<sequence length="293" mass="32663">MNFDEILLLGENGQLGCSFIELANAKSKRFLHYPATGKYYLGNDSLSTLIASTLPRVIINAAAYTNVESAEKEPEKVFFVNVDSVAHLAGLAKRYNALLVHFSSDYVFDGSGIRPWHESDQPSPLNIYGQSKWLGEQAIITSGCRYLIIRTSWLHSPWRNNFIKTMLQLGHTKTELVVVCDQVGAPTSTVMLADMVLLAIEQVLTNPLLAGVYHIAATGGVSWFDYARFIFSEAKDLGLVDRMPNLISVTSDNYLSQVSRPLNSRLDTTKFCHAYGVQLPDWREGVLETLNRL</sequence>
<gene>
    <name evidence="4" type="primary">rfbD</name>
    <name evidence="4" type="ORF">MRM75_15590</name>
</gene>
<evidence type="ECO:0000313" key="4">
    <source>
        <dbReference type="EMBL" id="XAG68049.1"/>
    </source>
</evidence>
<comment type="function">
    <text evidence="2">Catalyzes the reduction of dTDP-6-deoxy-L-lyxo-4-hexulose to yield dTDP-L-rhamnose.</text>
</comment>
<comment type="pathway">
    <text evidence="2">Carbohydrate biosynthesis; dTDP-L-rhamnose biosynthesis.</text>
</comment>
<dbReference type="Gene3D" id="3.90.25.10">
    <property type="entry name" value="UDP-galactose 4-epimerase, domain 1"/>
    <property type="match status" value="1"/>
</dbReference>
<dbReference type="InterPro" id="IPR005913">
    <property type="entry name" value="dTDP_dehydrorham_reduct"/>
</dbReference>